<evidence type="ECO:0000256" key="3">
    <source>
        <dbReference type="ARBA" id="ARBA00022490"/>
    </source>
</evidence>
<sequence>MVDLNDYERHVCEIKRYAFEKNIPESEVNKVFEECFQLLKISGNEKRSTSSSAVFKYTLLITLLSVLCGIISYNHPPTMNLLMRNSQNFIYPGMKFFRQLAVPILDIYPSITEWYDEWCLLENPYFQVADMDCQPCNSVHSIPDLSGRNISWSLNVALPFTRSKSMRKVTFIDLVDMYTAYKKVFDEDSGRITSNNNSYRVINDVATNRLDLYPTPFKTTHITWRMNRMKPGRLLRKLFPKPAITPDWWGQSTEKFVMIDEPKSPAYILPNSECSNVVLRCGSGERLIKLVPSPECQQECRSSTVLLTARQTLWYNWWYWRPVSLPAVNSTSISISYLTSFC</sequence>
<evidence type="ECO:0000256" key="2">
    <source>
        <dbReference type="ARBA" id="ARBA00004496"/>
    </source>
</evidence>
<keyword evidence="7" id="KW-0333">Golgi apparatus</keyword>
<keyword evidence="3" id="KW-0963">Cytoplasm</keyword>
<evidence type="ECO:0000313" key="11">
    <source>
        <dbReference type="RefSeq" id="XP_015515530.1"/>
    </source>
</evidence>
<dbReference type="PANTHER" id="PTHR35259:SF1">
    <property type="entry name" value="BOMBESIN RECEPTOR-ACTIVATED PROTEIN C6ORF89"/>
    <property type="match status" value="1"/>
</dbReference>
<dbReference type="OrthoDB" id="10036464at2759"/>
<protein>
    <submittedName>
        <fullName evidence="11">Uncharacterized protein LOC107221147</fullName>
    </submittedName>
</protein>
<evidence type="ECO:0000256" key="4">
    <source>
        <dbReference type="ARBA" id="ARBA00022692"/>
    </source>
</evidence>
<dbReference type="Proteomes" id="UP000829291">
    <property type="component" value="Chromosome 6"/>
</dbReference>
<dbReference type="AlphaFoldDB" id="A0A6J0BLP7"/>
<organism evidence="11">
    <name type="scientific">Neodiprion lecontei</name>
    <name type="common">Redheaded pine sawfly</name>
    <dbReference type="NCBI Taxonomy" id="441921"/>
    <lineage>
        <taxon>Eukaryota</taxon>
        <taxon>Metazoa</taxon>
        <taxon>Ecdysozoa</taxon>
        <taxon>Arthropoda</taxon>
        <taxon>Hexapoda</taxon>
        <taxon>Insecta</taxon>
        <taxon>Pterygota</taxon>
        <taxon>Neoptera</taxon>
        <taxon>Endopterygota</taxon>
        <taxon>Hymenoptera</taxon>
        <taxon>Tenthredinoidea</taxon>
        <taxon>Diprionidae</taxon>
        <taxon>Diprioninae</taxon>
        <taxon>Neodiprion</taxon>
    </lineage>
</organism>
<proteinExistence type="predicted"/>
<dbReference type="KEGG" id="nlo:107221147"/>
<evidence type="ECO:0000256" key="1">
    <source>
        <dbReference type="ARBA" id="ARBA00004323"/>
    </source>
</evidence>
<keyword evidence="5" id="KW-0735">Signal-anchor</keyword>
<keyword evidence="10" id="KW-1185">Reference proteome</keyword>
<gene>
    <name evidence="11" type="primary">LOC107221147</name>
</gene>
<keyword evidence="4 9" id="KW-0812">Transmembrane</keyword>
<evidence type="ECO:0000256" key="8">
    <source>
        <dbReference type="ARBA" id="ARBA00023136"/>
    </source>
</evidence>
<keyword evidence="6 9" id="KW-1133">Transmembrane helix</keyword>
<dbReference type="GO" id="GO:0000139">
    <property type="term" value="C:Golgi membrane"/>
    <property type="evidence" value="ECO:0007669"/>
    <property type="project" value="UniProtKB-SubCell"/>
</dbReference>
<keyword evidence="8 9" id="KW-0472">Membrane</keyword>
<dbReference type="GeneID" id="107221147"/>
<dbReference type="PANTHER" id="PTHR35259">
    <property type="entry name" value="BOMBESIN RECEPTOR-ACTIVATED PROTEIN C6ORF89"/>
    <property type="match status" value="1"/>
</dbReference>
<evidence type="ECO:0000256" key="5">
    <source>
        <dbReference type="ARBA" id="ARBA00022968"/>
    </source>
</evidence>
<evidence type="ECO:0000313" key="10">
    <source>
        <dbReference type="Proteomes" id="UP000829291"/>
    </source>
</evidence>
<dbReference type="RefSeq" id="XP_015515530.1">
    <property type="nucleotide sequence ID" value="XM_015660044.2"/>
</dbReference>
<evidence type="ECO:0000256" key="7">
    <source>
        <dbReference type="ARBA" id="ARBA00023034"/>
    </source>
</evidence>
<evidence type="ECO:0000256" key="9">
    <source>
        <dbReference type="SAM" id="Phobius"/>
    </source>
</evidence>
<accession>A0A6J0BLP7</accession>
<comment type="subcellular location">
    <subcellularLocation>
        <location evidence="2">Cytoplasm</location>
    </subcellularLocation>
    <subcellularLocation>
        <location evidence="1">Golgi apparatus membrane</location>
        <topology evidence="1">Single-pass type II membrane protein</topology>
    </subcellularLocation>
</comment>
<dbReference type="InterPro" id="IPR038757">
    <property type="entry name" value="BRAP"/>
</dbReference>
<evidence type="ECO:0000256" key="6">
    <source>
        <dbReference type="ARBA" id="ARBA00022989"/>
    </source>
</evidence>
<dbReference type="FunCoup" id="A0A6J0BLP7">
    <property type="interactions" value="6"/>
</dbReference>
<name>A0A6J0BLP7_NEOLC</name>
<feature type="transmembrane region" description="Helical" evidence="9">
    <location>
        <begin position="54"/>
        <end position="73"/>
    </location>
</feature>
<reference evidence="11" key="1">
    <citation type="submission" date="2025-08" db="UniProtKB">
        <authorList>
            <consortium name="RefSeq"/>
        </authorList>
    </citation>
    <scope>IDENTIFICATION</scope>
    <source>
        <tissue evidence="11">Thorax and Abdomen</tissue>
    </source>
</reference>
<dbReference type="InParanoid" id="A0A6J0BLP7"/>